<reference evidence="2" key="1">
    <citation type="submission" date="2016-04" db="EMBL/GenBank/DDBJ databases">
        <authorList>
            <person name="Guldener U."/>
            <person name="Guldener U."/>
        </authorList>
    </citation>
    <scope>NUCLEOTIDE SEQUENCE [LARGE SCALE GENOMIC DNA]</scope>
    <source>
        <strain evidence="2">UB2112</strain>
    </source>
</reference>
<dbReference type="PANTHER" id="PTHR11439">
    <property type="entry name" value="GAG-POL-RELATED RETROTRANSPOSON"/>
    <property type="match status" value="1"/>
</dbReference>
<accession>A0A1K0GYE9</accession>
<dbReference type="AlphaFoldDB" id="A0A1K0GYE9"/>
<evidence type="ECO:0000313" key="1">
    <source>
        <dbReference type="EMBL" id="SAM86047.1"/>
    </source>
</evidence>
<gene>
    <name evidence="1" type="ORF">UBRO_07544</name>
</gene>
<dbReference type="EMBL" id="LT558136">
    <property type="protein sequence ID" value="SAM86047.1"/>
    <property type="molecule type" value="Genomic_DNA"/>
</dbReference>
<dbReference type="PANTHER" id="PTHR11439:SF511">
    <property type="match status" value="1"/>
</dbReference>
<proteinExistence type="predicted"/>
<sequence>MSNPTEGAMQAALRVVKYLNQTQDEALRLGSGNEDEPPIAAYMDSNWASNLNTNRRSMSGSIIKVFGSVVTWSSHVHKCVLDSAIKAEYVAGSAATREVLFHWHLL</sequence>
<protein>
    <submittedName>
        <fullName evidence="1">Uncharacterized protein</fullName>
    </submittedName>
</protein>
<dbReference type="Proteomes" id="UP000179920">
    <property type="component" value="Chromosome XX"/>
</dbReference>
<organism evidence="1 2">
    <name type="scientific">Ustilago bromivora</name>
    <dbReference type="NCBI Taxonomy" id="307758"/>
    <lineage>
        <taxon>Eukaryota</taxon>
        <taxon>Fungi</taxon>
        <taxon>Dikarya</taxon>
        <taxon>Basidiomycota</taxon>
        <taxon>Ustilaginomycotina</taxon>
        <taxon>Ustilaginomycetes</taxon>
        <taxon>Ustilaginales</taxon>
        <taxon>Ustilaginaceae</taxon>
        <taxon>Ustilago</taxon>
    </lineage>
</organism>
<evidence type="ECO:0000313" key="2">
    <source>
        <dbReference type="Proteomes" id="UP000179920"/>
    </source>
</evidence>
<name>A0A1K0GYE9_9BASI</name>
<dbReference type="CDD" id="cd09272">
    <property type="entry name" value="RNase_HI_RT_Ty1"/>
    <property type="match status" value="1"/>
</dbReference>